<evidence type="ECO:0000256" key="5">
    <source>
        <dbReference type="ARBA" id="ARBA00022692"/>
    </source>
</evidence>
<feature type="transmembrane region" description="Helical" evidence="11">
    <location>
        <begin position="258"/>
        <end position="278"/>
    </location>
</feature>
<dbReference type="InterPro" id="IPR004072">
    <property type="entry name" value="Vmron_rcpt_1"/>
</dbReference>
<evidence type="ECO:0000256" key="7">
    <source>
        <dbReference type="ARBA" id="ARBA00023040"/>
    </source>
</evidence>
<keyword evidence="10" id="KW-0807">Transducer</keyword>
<evidence type="ECO:0000256" key="10">
    <source>
        <dbReference type="ARBA" id="ARBA00023224"/>
    </source>
</evidence>
<keyword evidence="5 11" id="KW-0812">Transmembrane</keyword>
<dbReference type="AlphaFoldDB" id="A0A7J7EUB6"/>
<comment type="similarity">
    <text evidence="2">Belongs to the G-protein coupled receptor 1 family.</text>
</comment>
<name>A0A7J7EUB6_DICBM</name>
<dbReference type="EMBL" id="JACDTQ010002401">
    <property type="protein sequence ID" value="KAF5919238.1"/>
    <property type="molecule type" value="Genomic_DNA"/>
</dbReference>
<protein>
    <submittedName>
        <fullName evidence="12">Uncharacterized protein</fullName>
    </submittedName>
</protein>
<reference evidence="12 13" key="1">
    <citation type="journal article" date="2020" name="Mol. Biol. Evol.">
        <title>Interspecific Gene Flow and the Evolution of Specialization in Black and White Rhinoceros.</title>
        <authorList>
            <person name="Moodley Y."/>
            <person name="Westbury M.V."/>
            <person name="Russo I.M."/>
            <person name="Gopalakrishnan S."/>
            <person name="Rakotoarivelo A."/>
            <person name="Olsen R.A."/>
            <person name="Prost S."/>
            <person name="Tunstall T."/>
            <person name="Ryder O.A."/>
            <person name="Dalen L."/>
            <person name="Bruford M.W."/>
        </authorList>
    </citation>
    <scope>NUCLEOTIDE SEQUENCE [LARGE SCALE GENOMIC DNA]</scope>
    <source>
        <strain evidence="12">SBR-YM</strain>
        <tissue evidence="12">Skin</tissue>
    </source>
</reference>
<keyword evidence="9" id="KW-0675">Receptor</keyword>
<dbReference type="GO" id="GO:0005886">
    <property type="term" value="C:plasma membrane"/>
    <property type="evidence" value="ECO:0007669"/>
    <property type="project" value="UniProtKB-SubCell"/>
</dbReference>
<evidence type="ECO:0000313" key="13">
    <source>
        <dbReference type="Proteomes" id="UP000551758"/>
    </source>
</evidence>
<feature type="transmembrane region" description="Helical" evidence="11">
    <location>
        <begin position="226"/>
        <end position="246"/>
    </location>
</feature>
<feature type="non-terminal residue" evidence="12">
    <location>
        <position position="1"/>
    </location>
</feature>
<keyword evidence="3" id="KW-1003">Cell membrane</keyword>
<keyword evidence="4" id="KW-0589">Pheromone response</keyword>
<keyword evidence="7" id="KW-0297">G-protein coupled receptor</keyword>
<accession>A0A7J7EUB6</accession>
<organism evidence="12 13">
    <name type="scientific">Diceros bicornis minor</name>
    <name type="common">South-central black rhinoceros</name>
    <dbReference type="NCBI Taxonomy" id="77932"/>
    <lineage>
        <taxon>Eukaryota</taxon>
        <taxon>Metazoa</taxon>
        <taxon>Chordata</taxon>
        <taxon>Craniata</taxon>
        <taxon>Vertebrata</taxon>
        <taxon>Euteleostomi</taxon>
        <taxon>Mammalia</taxon>
        <taxon>Eutheria</taxon>
        <taxon>Laurasiatheria</taxon>
        <taxon>Perissodactyla</taxon>
        <taxon>Rhinocerotidae</taxon>
        <taxon>Diceros</taxon>
    </lineage>
</organism>
<evidence type="ECO:0000256" key="4">
    <source>
        <dbReference type="ARBA" id="ARBA00022507"/>
    </source>
</evidence>
<dbReference type="PANTHER" id="PTHR24062">
    <property type="entry name" value="VOMERONASAL TYPE-1 RECEPTOR"/>
    <property type="match status" value="1"/>
</dbReference>
<evidence type="ECO:0000313" key="12">
    <source>
        <dbReference type="EMBL" id="KAF5919238.1"/>
    </source>
</evidence>
<dbReference type="GO" id="GO:0016503">
    <property type="term" value="F:pheromone receptor activity"/>
    <property type="evidence" value="ECO:0007669"/>
    <property type="project" value="InterPro"/>
</dbReference>
<comment type="caution">
    <text evidence="12">The sequence shown here is derived from an EMBL/GenBank/DDBJ whole genome shotgun (WGS) entry which is preliminary data.</text>
</comment>
<evidence type="ECO:0000256" key="6">
    <source>
        <dbReference type="ARBA" id="ARBA00022989"/>
    </source>
</evidence>
<sequence>STDLIVKHLALANSCRSSLRESHRHDNFGIEIFPQVGRGYVYLHLLPLKPSQSALGTPGGQSLNRSSQLHWTLDSPVLDPPTPQSSSLKESHNGHFGIDTFPECCWCKLVFCVHTVGRASALASPSLEPSQSAPELQVSRAETASFPICWALRHPVLDPKRAGEYHFSSWNSKSITKKKDLRDCSVAVTSIITQSVRTASLSSYDILCLGPMIWVFILVSQRTPVLMNTVVSFYTLSSLFSLYLALFQNPNWWGVTKSVLITSCFPTCLFSFVLLVFLCSHEHGMSGFGSAQFPKLLRKCYILCGLSTTMSSHITECERHTESLPS</sequence>
<keyword evidence="8 11" id="KW-0472">Membrane</keyword>
<dbReference type="Proteomes" id="UP000551758">
    <property type="component" value="Unassembled WGS sequence"/>
</dbReference>
<evidence type="ECO:0000256" key="3">
    <source>
        <dbReference type="ARBA" id="ARBA00022475"/>
    </source>
</evidence>
<comment type="subcellular location">
    <subcellularLocation>
        <location evidence="1">Cell membrane</location>
        <topology evidence="1">Multi-pass membrane protein</topology>
    </subcellularLocation>
</comment>
<gene>
    <name evidence="12" type="ORF">HPG69_003878</name>
</gene>
<evidence type="ECO:0000256" key="11">
    <source>
        <dbReference type="SAM" id="Phobius"/>
    </source>
</evidence>
<proteinExistence type="inferred from homology"/>
<evidence type="ECO:0000256" key="9">
    <source>
        <dbReference type="ARBA" id="ARBA00023170"/>
    </source>
</evidence>
<evidence type="ECO:0000256" key="8">
    <source>
        <dbReference type="ARBA" id="ARBA00023136"/>
    </source>
</evidence>
<dbReference type="GO" id="GO:0019236">
    <property type="term" value="P:response to pheromone"/>
    <property type="evidence" value="ECO:0007669"/>
    <property type="project" value="UniProtKB-KW"/>
</dbReference>
<evidence type="ECO:0000256" key="2">
    <source>
        <dbReference type="ARBA" id="ARBA00010663"/>
    </source>
</evidence>
<evidence type="ECO:0000256" key="1">
    <source>
        <dbReference type="ARBA" id="ARBA00004651"/>
    </source>
</evidence>
<keyword evidence="13" id="KW-1185">Reference proteome</keyword>
<keyword evidence="6 11" id="KW-1133">Transmembrane helix</keyword>